<dbReference type="InterPro" id="IPR003682">
    <property type="entry name" value="rRNA_ssu_MeTfrase_G"/>
</dbReference>
<dbReference type="EMBL" id="LGTE01000029">
    <property type="protein sequence ID" value="KNZ68506.1"/>
    <property type="molecule type" value="Genomic_DNA"/>
</dbReference>
<keyword evidence="3 6" id="KW-0489">Methyltransferase</keyword>
<accession>A0A0L6VZ70</accession>
<evidence type="ECO:0000256" key="1">
    <source>
        <dbReference type="ARBA" id="ARBA00022490"/>
    </source>
</evidence>
<reference evidence="9" key="1">
    <citation type="submission" date="2015-07" db="EMBL/GenBank/DDBJ databases">
        <title>Complete Genome of Thermincola ferriacetica strain Z-0001T.</title>
        <authorList>
            <person name="Lusk B."/>
            <person name="Badalamenti J.P."/>
            <person name="Parameswaran P."/>
            <person name="Bond D.R."/>
            <person name="Torres C.I."/>
        </authorList>
    </citation>
    <scope>NUCLEOTIDE SEQUENCE [LARGE SCALE GENOMIC DNA]</scope>
    <source>
        <strain evidence="9">Z-0001</strain>
    </source>
</reference>
<evidence type="ECO:0000256" key="3">
    <source>
        <dbReference type="ARBA" id="ARBA00022603"/>
    </source>
</evidence>
<dbReference type="PIRSF" id="PIRSF003078">
    <property type="entry name" value="GidB"/>
    <property type="match status" value="1"/>
</dbReference>
<dbReference type="PATRIC" id="fig|281456.6.peg.3102"/>
<keyword evidence="9" id="KW-1185">Reference proteome</keyword>
<evidence type="ECO:0000313" key="9">
    <source>
        <dbReference type="Proteomes" id="UP000037175"/>
    </source>
</evidence>
<feature type="compositionally biased region" description="Basic and acidic residues" evidence="7">
    <location>
        <begin position="235"/>
        <end position="244"/>
    </location>
</feature>
<dbReference type="GO" id="GO:0070043">
    <property type="term" value="F:rRNA (guanine-N7-)-methyltransferase activity"/>
    <property type="evidence" value="ECO:0007669"/>
    <property type="project" value="UniProtKB-UniRule"/>
</dbReference>
<protein>
    <recommendedName>
        <fullName evidence="6">Ribosomal RNA small subunit methyltransferase G</fullName>
        <ecNumber evidence="6">2.1.1.-</ecNumber>
    </recommendedName>
    <alternativeName>
        <fullName evidence="6">16S rRNA 7-methylguanosine methyltransferase</fullName>
        <shortName evidence="6">16S rRNA m7G methyltransferase</shortName>
    </alternativeName>
</protein>
<keyword evidence="2 6" id="KW-0698">rRNA processing</keyword>
<dbReference type="Proteomes" id="UP000037175">
    <property type="component" value="Unassembled WGS sequence"/>
</dbReference>
<evidence type="ECO:0000256" key="4">
    <source>
        <dbReference type="ARBA" id="ARBA00022679"/>
    </source>
</evidence>
<feature type="binding site" evidence="6">
    <location>
        <begin position="133"/>
        <end position="134"/>
    </location>
    <ligand>
        <name>S-adenosyl-L-methionine</name>
        <dbReference type="ChEBI" id="CHEBI:59789"/>
    </ligand>
</feature>
<feature type="binding site" evidence="6">
    <location>
        <position position="82"/>
    </location>
    <ligand>
        <name>S-adenosyl-L-methionine</name>
        <dbReference type="ChEBI" id="CHEBI:59789"/>
    </ligand>
</feature>
<comment type="function">
    <text evidence="6">Specifically methylates the N7 position of a guanine in 16S rRNA.</text>
</comment>
<dbReference type="CDD" id="cd02440">
    <property type="entry name" value="AdoMet_MTases"/>
    <property type="match status" value="1"/>
</dbReference>
<dbReference type="InterPro" id="IPR029063">
    <property type="entry name" value="SAM-dependent_MTases_sf"/>
</dbReference>
<comment type="caution">
    <text evidence="8">The sequence shown here is derived from an EMBL/GenBank/DDBJ whole genome shotgun (WGS) entry which is preliminary data.</text>
</comment>
<organism evidence="8 9">
    <name type="scientific">Thermincola ferriacetica</name>
    <dbReference type="NCBI Taxonomy" id="281456"/>
    <lineage>
        <taxon>Bacteria</taxon>
        <taxon>Bacillati</taxon>
        <taxon>Bacillota</taxon>
        <taxon>Clostridia</taxon>
        <taxon>Eubacteriales</taxon>
        <taxon>Thermincolaceae</taxon>
        <taxon>Thermincola</taxon>
    </lineage>
</organism>
<feature type="region of interest" description="Disordered" evidence="7">
    <location>
        <begin position="225"/>
        <end position="244"/>
    </location>
</feature>
<evidence type="ECO:0000256" key="2">
    <source>
        <dbReference type="ARBA" id="ARBA00022552"/>
    </source>
</evidence>
<dbReference type="HAMAP" id="MF_00074">
    <property type="entry name" value="16SrRNA_methyltr_G"/>
    <property type="match status" value="1"/>
</dbReference>
<dbReference type="EC" id="2.1.1.-" evidence="6"/>
<comment type="caution">
    <text evidence="6">Lacks conserved residue(s) required for the propagation of feature annotation.</text>
</comment>
<evidence type="ECO:0000256" key="6">
    <source>
        <dbReference type="HAMAP-Rule" id="MF_00074"/>
    </source>
</evidence>
<dbReference type="GO" id="GO:0005829">
    <property type="term" value="C:cytosol"/>
    <property type="evidence" value="ECO:0007669"/>
    <property type="project" value="TreeGrafter"/>
</dbReference>
<dbReference type="FunFam" id="3.40.50.150:FF:000041">
    <property type="entry name" value="Ribosomal RNA small subunit methyltransferase G"/>
    <property type="match status" value="1"/>
</dbReference>
<dbReference type="Pfam" id="PF02527">
    <property type="entry name" value="GidB"/>
    <property type="match status" value="1"/>
</dbReference>
<dbReference type="SUPFAM" id="SSF53335">
    <property type="entry name" value="S-adenosyl-L-methionine-dependent methyltransferases"/>
    <property type="match status" value="1"/>
</dbReference>
<evidence type="ECO:0000313" key="8">
    <source>
        <dbReference type="EMBL" id="KNZ68506.1"/>
    </source>
</evidence>
<evidence type="ECO:0000256" key="5">
    <source>
        <dbReference type="ARBA" id="ARBA00022691"/>
    </source>
</evidence>
<gene>
    <name evidence="6" type="primary">rsmG</name>
    <name evidence="8" type="ORF">Tfer_2968</name>
</gene>
<dbReference type="PANTHER" id="PTHR31760:SF0">
    <property type="entry name" value="S-ADENOSYL-L-METHIONINE-DEPENDENT METHYLTRANSFERASES SUPERFAMILY PROTEIN"/>
    <property type="match status" value="1"/>
</dbReference>
<dbReference type="Gene3D" id="3.40.50.150">
    <property type="entry name" value="Vaccinia Virus protein VP39"/>
    <property type="match status" value="1"/>
</dbReference>
<dbReference type="AlphaFoldDB" id="A0A0L6VZ70"/>
<feature type="binding site" evidence="6">
    <location>
        <position position="152"/>
    </location>
    <ligand>
        <name>S-adenosyl-L-methionine</name>
        <dbReference type="ChEBI" id="CHEBI:59789"/>
    </ligand>
</feature>
<evidence type="ECO:0000256" key="7">
    <source>
        <dbReference type="SAM" id="MobiDB-lite"/>
    </source>
</evidence>
<keyword evidence="5 6" id="KW-0949">S-adenosyl-L-methionine</keyword>
<sequence length="244" mass="27619">MSKNLTFAELIKQGGQELNLNLDKKAVLLFETYKDLLLEWNQKINLTSITDVNEIAIKHFLDSLIILGEIEVKVQCRVVDIGTGAGFPGIPLKIARPDLNVVLVDSLQKRVAFLREVIDKLQLKNIEVYHGRAEELGHYPEFRESFDLAVARAVAKMPVLVEYNLPFVRVGGQFVAFKGPETDEEVKLAANAVFELGAELEEAKETYLPFIRDRRSLIIYRKTKHTPPKYPRKPGLPEKKPLGV</sequence>
<comment type="similarity">
    <text evidence="6">Belongs to the methyltransferase superfamily. RNA methyltransferase RsmG family.</text>
</comment>
<dbReference type="PANTHER" id="PTHR31760">
    <property type="entry name" value="S-ADENOSYL-L-METHIONINE-DEPENDENT METHYLTRANSFERASES SUPERFAMILY PROTEIN"/>
    <property type="match status" value="1"/>
</dbReference>
<feature type="binding site" evidence="6">
    <location>
        <position position="87"/>
    </location>
    <ligand>
        <name>S-adenosyl-L-methionine</name>
        <dbReference type="ChEBI" id="CHEBI:59789"/>
    </ligand>
</feature>
<comment type="subcellular location">
    <subcellularLocation>
        <location evidence="6">Cytoplasm</location>
    </subcellularLocation>
</comment>
<keyword evidence="1 6" id="KW-0963">Cytoplasm</keyword>
<name>A0A0L6VZ70_9FIRM</name>
<proteinExistence type="inferred from homology"/>
<dbReference type="NCBIfam" id="TIGR00138">
    <property type="entry name" value="rsmG_gidB"/>
    <property type="match status" value="1"/>
</dbReference>
<dbReference type="RefSeq" id="WP_052218932.1">
    <property type="nucleotide sequence ID" value="NZ_LGTE01000029.1"/>
</dbReference>
<keyword evidence="4 6" id="KW-0808">Transferase</keyword>